<dbReference type="EMBL" id="LAZR01031166">
    <property type="protein sequence ID" value="KKL54530.1"/>
    <property type="molecule type" value="Genomic_DNA"/>
</dbReference>
<proteinExistence type="predicted"/>
<dbReference type="Pfam" id="PF06863">
    <property type="entry name" value="DUF1254"/>
    <property type="match status" value="1"/>
</dbReference>
<feature type="domain" description="DUF1254" evidence="2">
    <location>
        <begin position="39"/>
        <end position="167"/>
    </location>
</feature>
<sequence>VQAITEEAYVFSFPMLMGYRAAFGMFMAAGAPSYRGPLNQLHSDPQTLDHTYREVISPNADTPYSMAGLDLRAEPLVLEVPEVTDRYYVMQFEDLFGTNPYYVGTRATGTAAGSYLLVGPRYQGEIPVGFSDVLRFETDLVFIIGRTQLLGPDDLDALRAVMNRYRLSTLSVYQGKDAAPAPPFDWPVWDDTASRDERFIGYVNRLLELCQPTHPSEVELMARFARAGIGAGVQFDAASLSNEVRTALRAGVDSARAKISAAAESLSEKVNGWMGSDAFGDRAFFNGDYLLRAAAAMGGWGGNDQIEAFYPTSREDGDGKPLHGENRYRLTLATAPPAKAFWSVTMYDTTYDGTAGYLVENPISRYLINSTARGLVRGDDGSLTITIQHDRPDSPEERTNWLPAPGGLFYLVLRIYMPEPAAWDGTWTPPPVQRI</sequence>
<evidence type="ECO:0008006" key="4">
    <source>
        <dbReference type="Google" id="ProtNLM"/>
    </source>
</evidence>
<dbReference type="InterPro" id="IPR037049">
    <property type="entry name" value="DUF1214_C_sf"/>
</dbReference>
<protein>
    <recommendedName>
        <fullName evidence="4">DUF1254 domain-containing protein</fullName>
    </recommendedName>
</protein>
<dbReference type="InterPro" id="IPR037050">
    <property type="entry name" value="DUF1254_sf"/>
</dbReference>
<evidence type="ECO:0000259" key="1">
    <source>
        <dbReference type="Pfam" id="PF06742"/>
    </source>
</evidence>
<dbReference type="InterPro" id="IPR010679">
    <property type="entry name" value="DUF1254"/>
</dbReference>
<dbReference type="PANTHER" id="PTHR36509:SF2">
    <property type="entry name" value="BLL3101 PROTEIN"/>
    <property type="match status" value="1"/>
</dbReference>
<evidence type="ECO:0000313" key="3">
    <source>
        <dbReference type="EMBL" id="KKL54530.1"/>
    </source>
</evidence>
<dbReference type="SUPFAM" id="SSF160935">
    <property type="entry name" value="VPA0735-like"/>
    <property type="match status" value="1"/>
</dbReference>
<accession>A0A0F9FB55</accession>
<dbReference type="Gene3D" id="2.60.120.600">
    <property type="entry name" value="Domain of unknown function DUF1214, C-terminal domain"/>
    <property type="match status" value="1"/>
</dbReference>
<dbReference type="InterPro" id="IPR010621">
    <property type="entry name" value="DUF1214"/>
</dbReference>
<gene>
    <name evidence="3" type="ORF">LCGC14_2264500</name>
</gene>
<feature type="domain" description="DUF1214" evidence="1">
    <location>
        <begin position="307"/>
        <end position="419"/>
    </location>
</feature>
<reference evidence="3" key="1">
    <citation type="journal article" date="2015" name="Nature">
        <title>Complex archaea that bridge the gap between prokaryotes and eukaryotes.</title>
        <authorList>
            <person name="Spang A."/>
            <person name="Saw J.H."/>
            <person name="Jorgensen S.L."/>
            <person name="Zaremba-Niedzwiedzka K."/>
            <person name="Martijn J."/>
            <person name="Lind A.E."/>
            <person name="van Eijk R."/>
            <person name="Schleper C."/>
            <person name="Guy L."/>
            <person name="Ettema T.J."/>
        </authorList>
    </citation>
    <scope>NUCLEOTIDE SEQUENCE</scope>
</reference>
<dbReference type="AlphaFoldDB" id="A0A0F9FB55"/>
<name>A0A0F9FB55_9ZZZZ</name>
<dbReference type="PANTHER" id="PTHR36509">
    <property type="entry name" value="BLL3101 PROTEIN"/>
    <property type="match status" value="1"/>
</dbReference>
<comment type="caution">
    <text evidence="3">The sequence shown here is derived from an EMBL/GenBank/DDBJ whole genome shotgun (WGS) entry which is preliminary data.</text>
</comment>
<dbReference type="Gene3D" id="2.60.40.1610">
    <property type="entry name" value="Domain of unknown function DUF1254"/>
    <property type="match status" value="1"/>
</dbReference>
<evidence type="ECO:0000259" key="2">
    <source>
        <dbReference type="Pfam" id="PF06863"/>
    </source>
</evidence>
<dbReference type="Pfam" id="PF06742">
    <property type="entry name" value="DUF1214"/>
    <property type="match status" value="1"/>
</dbReference>
<feature type="non-terminal residue" evidence="3">
    <location>
        <position position="1"/>
    </location>
</feature>
<organism evidence="3">
    <name type="scientific">marine sediment metagenome</name>
    <dbReference type="NCBI Taxonomy" id="412755"/>
    <lineage>
        <taxon>unclassified sequences</taxon>
        <taxon>metagenomes</taxon>
        <taxon>ecological metagenomes</taxon>
    </lineage>
</organism>